<dbReference type="NCBIfam" id="TIGR03083">
    <property type="entry name" value="maleylpyruvate isomerase family mycothiol-dependent enzyme"/>
    <property type="match status" value="1"/>
</dbReference>
<dbReference type="InterPro" id="IPR017519">
    <property type="entry name" value="CHP03085"/>
</dbReference>
<evidence type="ECO:0000313" key="2">
    <source>
        <dbReference type="Proteomes" id="UP001500416"/>
    </source>
</evidence>
<gene>
    <name evidence="1" type="ORF">GCM10010492_31530</name>
</gene>
<accession>A0ABP3DFK1</accession>
<keyword evidence="2" id="KW-1185">Reference proteome</keyword>
<evidence type="ECO:0000313" key="1">
    <source>
        <dbReference type="EMBL" id="GAA0230676.1"/>
    </source>
</evidence>
<dbReference type="EMBL" id="BAAABU010000005">
    <property type="protein sequence ID" value="GAA0230676.1"/>
    <property type="molecule type" value="Genomic_DNA"/>
</dbReference>
<protein>
    <submittedName>
        <fullName evidence="1">TIGR03085 family metal-binding protein</fullName>
    </submittedName>
</protein>
<dbReference type="InterPro" id="IPR034660">
    <property type="entry name" value="DinB/YfiT-like"/>
</dbReference>
<organism evidence="1 2">
    <name type="scientific">Saccharothrix mutabilis subsp. mutabilis</name>
    <dbReference type="NCBI Taxonomy" id="66855"/>
    <lineage>
        <taxon>Bacteria</taxon>
        <taxon>Bacillati</taxon>
        <taxon>Actinomycetota</taxon>
        <taxon>Actinomycetes</taxon>
        <taxon>Pseudonocardiales</taxon>
        <taxon>Pseudonocardiaceae</taxon>
        <taxon>Saccharothrix</taxon>
    </lineage>
</organism>
<dbReference type="Proteomes" id="UP001500416">
    <property type="component" value="Unassembled WGS sequence"/>
</dbReference>
<sequence length="209" mass="23120">MGRMGVAQDERRLLSELFTERGPDAPTLCDPWRTRDLAAHLVLRERRFDAALGILAKPLAAHARRVQDGYAAKPWAELVDLVRSGPPAWSPFALLDDVLNTVEYFVHHEDVRRAADDWSPRSPDPRRDAALWKGLARVAKLTYRASPVGVVLRRPDGESVTAKAGPNPVILSGQVSELLMHAFGRARAEVEYDGDRDAVTAVKSLDRGV</sequence>
<name>A0ABP3DFK1_9PSEU</name>
<reference evidence="2" key="1">
    <citation type="journal article" date="2019" name="Int. J. Syst. Evol. Microbiol.">
        <title>The Global Catalogue of Microorganisms (GCM) 10K type strain sequencing project: providing services to taxonomists for standard genome sequencing and annotation.</title>
        <authorList>
            <consortium name="The Broad Institute Genomics Platform"/>
            <consortium name="The Broad Institute Genome Sequencing Center for Infectious Disease"/>
            <person name="Wu L."/>
            <person name="Ma J."/>
        </authorList>
    </citation>
    <scope>NUCLEOTIDE SEQUENCE [LARGE SCALE GENOMIC DNA]</scope>
    <source>
        <strain evidence="2">JCM 3380</strain>
    </source>
</reference>
<comment type="caution">
    <text evidence="1">The sequence shown here is derived from an EMBL/GenBank/DDBJ whole genome shotgun (WGS) entry which is preliminary data.</text>
</comment>
<dbReference type="InterPro" id="IPR017517">
    <property type="entry name" value="Maleyloyr_isom"/>
</dbReference>
<proteinExistence type="predicted"/>
<dbReference type="NCBIfam" id="TIGR03085">
    <property type="entry name" value="TIGR03085 family metal-binding protein"/>
    <property type="match status" value="1"/>
</dbReference>
<dbReference type="SUPFAM" id="SSF109854">
    <property type="entry name" value="DinB/YfiT-like putative metalloenzymes"/>
    <property type="match status" value="1"/>
</dbReference>